<name>A0A062V2J5_9EURY</name>
<dbReference type="AlphaFoldDB" id="A0A062V2J5"/>
<reference evidence="1 2" key="1">
    <citation type="journal article" date="2013" name="Nature">
        <title>Anaerobic oxidation of methane coupled to nitrate reduction in a novel archaeal lineage.</title>
        <authorList>
            <person name="Haroon M.F."/>
            <person name="Hu S."/>
            <person name="Shi Y."/>
            <person name="Imelfort M."/>
            <person name="Keller J."/>
            <person name="Hugenholtz P."/>
            <person name="Yuan Z."/>
            <person name="Tyson G.W."/>
        </authorList>
    </citation>
    <scope>NUCLEOTIDE SEQUENCE [LARGE SCALE GENOMIC DNA]</scope>
    <source>
        <strain evidence="1 2">ANME-2d</strain>
    </source>
</reference>
<accession>A0A062V2J5</accession>
<sequence length="98" mass="11156">MAKFLILWRVDTMRVPENIKEQMTLSAKLLDMVKEDFKKGLLDWGEFVGGNVGYAIAEGTEQEIALTLAKYMPYVRFKVKPVLSLSQVEEVMKTLSQA</sequence>
<keyword evidence="2" id="KW-1185">Reference proteome</keyword>
<proteinExistence type="predicted"/>
<dbReference type="EMBL" id="JMIY01000001">
    <property type="protein sequence ID" value="KCZ73321.1"/>
    <property type="molecule type" value="Genomic_DNA"/>
</dbReference>
<organism evidence="1 2">
    <name type="scientific">Candidatus Methanoperedens nitratireducens</name>
    <dbReference type="NCBI Taxonomy" id="1392998"/>
    <lineage>
        <taxon>Archaea</taxon>
        <taxon>Methanobacteriati</taxon>
        <taxon>Methanobacteriota</taxon>
        <taxon>Stenosarchaea group</taxon>
        <taxon>Methanomicrobia</taxon>
        <taxon>Methanosarcinales</taxon>
        <taxon>ANME-2 cluster</taxon>
        <taxon>Candidatus Methanoperedentaceae</taxon>
        <taxon>Candidatus Methanoperedens</taxon>
    </lineage>
</organism>
<gene>
    <name evidence="1" type="ORF">ANME2D_00387</name>
</gene>
<comment type="caution">
    <text evidence="1">The sequence shown here is derived from an EMBL/GenBank/DDBJ whole genome shotgun (WGS) entry which is preliminary data.</text>
</comment>
<evidence type="ECO:0000313" key="1">
    <source>
        <dbReference type="EMBL" id="KCZ73321.1"/>
    </source>
</evidence>
<dbReference type="Proteomes" id="UP000027153">
    <property type="component" value="Unassembled WGS sequence"/>
</dbReference>
<protein>
    <recommendedName>
        <fullName evidence="3">Muconolactone delta-isomerase</fullName>
    </recommendedName>
</protein>
<evidence type="ECO:0000313" key="2">
    <source>
        <dbReference type="Proteomes" id="UP000027153"/>
    </source>
</evidence>
<dbReference type="RefSeq" id="WP_048088663.1">
    <property type="nucleotide sequence ID" value="NZ_JMIY01000001.1"/>
</dbReference>
<evidence type="ECO:0008006" key="3">
    <source>
        <dbReference type="Google" id="ProtNLM"/>
    </source>
</evidence>